<dbReference type="KEGG" id="rce:RC1_3408"/>
<dbReference type="PROSITE" id="PS00893">
    <property type="entry name" value="NUDIX_BOX"/>
    <property type="match status" value="1"/>
</dbReference>
<dbReference type="InterPro" id="IPR020084">
    <property type="entry name" value="NUDIX_hydrolase_CS"/>
</dbReference>
<protein>
    <recommendedName>
        <fullName evidence="4">RNA pyrophosphohydrolase</fullName>
        <ecNumber evidence="4">3.6.1.-</ecNumber>
    </recommendedName>
    <alternativeName>
        <fullName evidence="4">(Di)nucleoside polyphosphate hydrolase</fullName>
    </alternativeName>
</protein>
<dbReference type="SUPFAM" id="SSF55811">
    <property type="entry name" value="Nudix"/>
    <property type="match status" value="1"/>
</dbReference>
<comment type="cofactor">
    <cofactor evidence="1">
        <name>Mn(2+)</name>
        <dbReference type="ChEBI" id="CHEBI:29035"/>
    </cofactor>
</comment>
<comment type="similarity">
    <text evidence="4">Belongs to the Nudix hydrolase family. RppH subfamily.</text>
</comment>
<dbReference type="Gene3D" id="3.90.79.10">
    <property type="entry name" value="Nucleoside Triphosphate Pyrophosphohydrolase"/>
    <property type="match status" value="1"/>
</dbReference>
<dbReference type="PANTHER" id="PTHR11839:SF22">
    <property type="entry name" value="NUDIX HYDROLASE 26, CHLOROPLASTIC"/>
    <property type="match status" value="1"/>
</dbReference>
<dbReference type="HOGENOM" id="CLU_087195_3_0_5"/>
<dbReference type="RefSeq" id="WP_012568546.1">
    <property type="nucleotide sequence ID" value="NC_011420.2"/>
</dbReference>
<evidence type="ECO:0000313" key="6">
    <source>
        <dbReference type="EMBL" id="ACJ00768.1"/>
    </source>
</evidence>
<dbReference type="NCBIfam" id="NF001936">
    <property type="entry name" value="PRK00714.1-3"/>
    <property type="match status" value="1"/>
</dbReference>
<dbReference type="GO" id="GO:0006753">
    <property type="term" value="P:nucleoside phosphate metabolic process"/>
    <property type="evidence" value="ECO:0007669"/>
    <property type="project" value="TreeGrafter"/>
</dbReference>
<name>B6IWU4_RHOCS</name>
<evidence type="ECO:0000256" key="2">
    <source>
        <dbReference type="ARBA" id="ARBA00001946"/>
    </source>
</evidence>
<evidence type="ECO:0000313" key="7">
    <source>
        <dbReference type="Proteomes" id="UP000001591"/>
    </source>
</evidence>
<dbReference type="Pfam" id="PF00293">
    <property type="entry name" value="NUDIX"/>
    <property type="match status" value="1"/>
</dbReference>
<evidence type="ECO:0000259" key="5">
    <source>
        <dbReference type="PROSITE" id="PS51462"/>
    </source>
</evidence>
<sequence>MPRAMKIDPETLPYRPCVGVMLLNREGQVFVGRRLDTRDAWQMPQGGIDPGETPREAALRELGEEIGTAKAEFLAESRDWYRYDLPPHLQGKVWGGRFRGQEQKWVLYRFTGTDAEIDLATAHPEFDAWRWVPMDDLIRLIVPFKREIYTKVVAEFRDLAAGG</sequence>
<dbReference type="eggNOG" id="COG1051">
    <property type="taxonomic scope" value="Bacteria"/>
</dbReference>
<dbReference type="GO" id="GO:0008893">
    <property type="term" value="F:guanosine-3',5'-bis(diphosphate) 3'-diphosphatase activity"/>
    <property type="evidence" value="ECO:0007669"/>
    <property type="project" value="TreeGrafter"/>
</dbReference>
<dbReference type="InterPro" id="IPR022927">
    <property type="entry name" value="RppH"/>
</dbReference>
<reference evidence="6 7" key="1">
    <citation type="journal article" date="2010" name="BMC Genomics">
        <title>Metabolic flexibility revealed in the genome of the cyst-forming alpha-1 proteobacterium Rhodospirillum centenum.</title>
        <authorList>
            <person name="Lu Y.K."/>
            <person name="Marden J."/>
            <person name="Han M."/>
            <person name="Swingley W.D."/>
            <person name="Mastrian S.D."/>
            <person name="Chowdhury S.R."/>
            <person name="Hao J."/>
            <person name="Helmy T."/>
            <person name="Kim S."/>
            <person name="Kurdoglu A.A."/>
            <person name="Matthies H.J."/>
            <person name="Rollo D."/>
            <person name="Stothard P."/>
            <person name="Blankenship R.E."/>
            <person name="Bauer C.E."/>
            <person name="Touchman J.W."/>
        </authorList>
    </citation>
    <scope>NUCLEOTIDE SEQUENCE [LARGE SCALE GENOMIC DNA]</scope>
    <source>
        <strain evidence="7">ATCC 51521 / SW</strain>
    </source>
</reference>
<dbReference type="PANTHER" id="PTHR11839">
    <property type="entry name" value="UDP/ADP-SUGAR PYROPHOSPHATASE"/>
    <property type="match status" value="1"/>
</dbReference>
<proteinExistence type="inferred from homology"/>
<dbReference type="PROSITE" id="PS51462">
    <property type="entry name" value="NUDIX"/>
    <property type="match status" value="1"/>
</dbReference>
<accession>B6IWU4</accession>
<evidence type="ECO:0000256" key="4">
    <source>
        <dbReference type="HAMAP-Rule" id="MF_00298"/>
    </source>
</evidence>
<feature type="short sequence motif" description="Nudix box" evidence="4">
    <location>
        <begin position="46"/>
        <end position="67"/>
    </location>
</feature>
<dbReference type="Proteomes" id="UP000001591">
    <property type="component" value="Chromosome"/>
</dbReference>
<dbReference type="CDD" id="cd03671">
    <property type="entry name" value="NUDIX_Ap4A_hydrolase_plant_like"/>
    <property type="match status" value="1"/>
</dbReference>
<dbReference type="GO" id="GO:0019693">
    <property type="term" value="P:ribose phosphate metabolic process"/>
    <property type="evidence" value="ECO:0007669"/>
    <property type="project" value="TreeGrafter"/>
</dbReference>
<dbReference type="AlphaFoldDB" id="B6IWU4"/>
<dbReference type="NCBIfam" id="NF001937">
    <property type="entry name" value="PRK00714.1-4"/>
    <property type="match status" value="1"/>
</dbReference>
<evidence type="ECO:0000256" key="1">
    <source>
        <dbReference type="ARBA" id="ARBA00001936"/>
    </source>
</evidence>
<dbReference type="PRINTS" id="PR00502">
    <property type="entry name" value="NUDIXFAMILY"/>
</dbReference>
<feature type="domain" description="Nudix hydrolase" evidence="5">
    <location>
        <begin position="13"/>
        <end position="154"/>
    </location>
</feature>
<dbReference type="HAMAP" id="MF_00298">
    <property type="entry name" value="Nudix_RppH"/>
    <property type="match status" value="1"/>
</dbReference>
<comment type="function">
    <text evidence="4">Accelerates the degradation of transcripts by removing pyrophosphate from the 5'-end of triphosphorylated RNA, leading to a more labile monophosphorylated state that can stimulate subsequent ribonuclease cleavage.</text>
</comment>
<organism evidence="6 7">
    <name type="scientific">Rhodospirillum centenum (strain ATCC 51521 / SW)</name>
    <dbReference type="NCBI Taxonomy" id="414684"/>
    <lineage>
        <taxon>Bacteria</taxon>
        <taxon>Pseudomonadati</taxon>
        <taxon>Pseudomonadota</taxon>
        <taxon>Alphaproteobacteria</taxon>
        <taxon>Rhodospirillales</taxon>
        <taxon>Rhodospirillaceae</taxon>
        <taxon>Rhodospirillum</taxon>
    </lineage>
</organism>
<keyword evidence="7" id="KW-1185">Reference proteome</keyword>
<dbReference type="InterPro" id="IPR020476">
    <property type="entry name" value="Nudix_hydrolase"/>
</dbReference>
<dbReference type="STRING" id="414684.RC1_3408"/>
<comment type="cofactor">
    <cofactor evidence="4">
        <name>a divalent metal cation</name>
        <dbReference type="ChEBI" id="CHEBI:60240"/>
    </cofactor>
</comment>
<dbReference type="GO" id="GO:0034432">
    <property type="term" value="F:bis(5'-adenosyl)-pentaphosphatase activity"/>
    <property type="evidence" value="ECO:0007669"/>
    <property type="project" value="TreeGrafter"/>
</dbReference>
<dbReference type="NCBIfam" id="NF001938">
    <property type="entry name" value="PRK00714.1-5"/>
    <property type="match status" value="1"/>
</dbReference>
<comment type="cofactor">
    <cofactor evidence="2">
        <name>Mg(2+)</name>
        <dbReference type="ChEBI" id="CHEBI:18420"/>
    </cofactor>
</comment>
<gene>
    <name evidence="4" type="primary">rppH</name>
    <name evidence="4" type="synonym">nudH</name>
    <name evidence="6" type="ordered locus">RC1_3408</name>
</gene>
<dbReference type="EMBL" id="CP000613">
    <property type="protein sequence ID" value="ACJ00768.1"/>
    <property type="molecule type" value="Genomic_DNA"/>
</dbReference>
<dbReference type="InterPro" id="IPR000086">
    <property type="entry name" value="NUDIX_hydrolase_dom"/>
</dbReference>
<dbReference type="EC" id="3.6.1.-" evidence="4"/>
<evidence type="ECO:0000256" key="3">
    <source>
        <dbReference type="ARBA" id="ARBA00022801"/>
    </source>
</evidence>
<dbReference type="InterPro" id="IPR015797">
    <property type="entry name" value="NUDIX_hydrolase-like_dom_sf"/>
</dbReference>
<keyword evidence="3 4" id="KW-0378">Hydrolase</keyword>